<evidence type="ECO:0000313" key="2">
    <source>
        <dbReference type="EMBL" id="QPG07745.1"/>
    </source>
</evidence>
<protein>
    <submittedName>
        <fullName evidence="2">Uncharacterized protein</fullName>
    </submittedName>
</protein>
<feature type="compositionally biased region" description="Low complexity" evidence="1">
    <location>
        <begin position="89"/>
        <end position="100"/>
    </location>
</feature>
<proteinExistence type="predicted"/>
<evidence type="ECO:0000313" key="3">
    <source>
        <dbReference type="Proteomes" id="UP000594592"/>
    </source>
</evidence>
<evidence type="ECO:0000256" key="1">
    <source>
        <dbReference type="SAM" id="MobiDB-lite"/>
    </source>
</evidence>
<reference evidence="2 3" key="1">
    <citation type="submission" date="2020-11" db="EMBL/GenBank/DDBJ databases">
        <title>Whole Genome sequence of MDR strain of Klebsiella pneumoniae K219 isolated from sputum.</title>
        <authorList>
            <person name="Aditi B.P."/>
            <person name="Mahalakshmi K."/>
            <person name="Naveen Kumar V."/>
        </authorList>
    </citation>
    <scope>NUCLEOTIDE SEQUENCE [LARGE SCALE GENOMIC DNA]</scope>
    <source>
        <strain evidence="2 3">K219</strain>
    </source>
</reference>
<dbReference type="EMBL" id="CP064820">
    <property type="protein sequence ID" value="QPG07745.1"/>
    <property type="molecule type" value="Genomic_DNA"/>
</dbReference>
<gene>
    <name evidence="2" type="ORF">IUJ34_09200</name>
</gene>
<accession>A0A7S9HEY7</accession>
<dbReference type="Proteomes" id="UP000594592">
    <property type="component" value="Chromosome"/>
</dbReference>
<sequence>MKKSSGYGSALSPARAISVSARAGTAALGCGSGQPYSQRALGQFGLQPVVGGSHVAAAHIFATAQQALRRRRVFQRLRQPEGAVDGRGEALPAPGAALAQ</sequence>
<feature type="region of interest" description="Disordered" evidence="1">
    <location>
        <begin position="79"/>
        <end position="100"/>
    </location>
</feature>
<dbReference type="AlphaFoldDB" id="A0A7S9HEY7"/>
<organism evidence="2 3">
    <name type="scientific">Klebsiella pneumoniae subsp. pneumoniae</name>
    <dbReference type="NCBI Taxonomy" id="72407"/>
    <lineage>
        <taxon>Bacteria</taxon>
        <taxon>Pseudomonadati</taxon>
        <taxon>Pseudomonadota</taxon>
        <taxon>Gammaproteobacteria</taxon>
        <taxon>Enterobacterales</taxon>
        <taxon>Enterobacteriaceae</taxon>
        <taxon>Klebsiella/Raoultella group</taxon>
        <taxon>Klebsiella</taxon>
        <taxon>Klebsiella pneumoniae complex</taxon>
    </lineage>
</organism>
<name>A0A7S9HEY7_KLEPN</name>